<name>A0A6A4Z9D0_APHAT</name>
<evidence type="ECO:0000313" key="2">
    <source>
        <dbReference type="Proteomes" id="UP000469452"/>
    </source>
</evidence>
<dbReference type="AlphaFoldDB" id="A0A6A4Z9D0"/>
<dbReference type="Proteomes" id="UP000469452">
    <property type="component" value="Unassembled WGS sequence"/>
</dbReference>
<organism evidence="1 2">
    <name type="scientific">Aphanomyces astaci</name>
    <name type="common">Crayfish plague agent</name>
    <dbReference type="NCBI Taxonomy" id="112090"/>
    <lineage>
        <taxon>Eukaryota</taxon>
        <taxon>Sar</taxon>
        <taxon>Stramenopiles</taxon>
        <taxon>Oomycota</taxon>
        <taxon>Saprolegniomycetes</taxon>
        <taxon>Saprolegniales</taxon>
        <taxon>Verrucalvaceae</taxon>
        <taxon>Aphanomyces</taxon>
    </lineage>
</organism>
<evidence type="ECO:0000313" key="1">
    <source>
        <dbReference type="EMBL" id="KAF0707471.1"/>
    </source>
</evidence>
<proteinExistence type="predicted"/>
<protein>
    <submittedName>
        <fullName evidence="1">Uncharacterized protein</fullName>
    </submittedName>
</protein>
<dbReference type="EMBL" id="VJMI01019393">
    <property type="protein sequence ID" value="KAF0707471.1"/>
    <property type="molecule type" value="Genomic_DNA"/>
</dbReference>
<reference evidence="1 2" key="1">
    <citation type="submission" date="2019-06" db="EMBL/GenBank/DDBJ databases">
        <title>Genomics analysis of Aphanomyces spp. identifies a new class of oomycete effector associated with host adaptation.</title>
        <authorList>
            <person name="Gaulin E."/>
        </authorList>
    </citation>
    <scope>NUCLEOTIDE SEQUENCE [LARGE SCALE GENOMIC DNA]</scope>
    <source>
        <strain evidence="1 2">E</strain>
    </source>
</reference>
<accession>A0A6A4Z9D0</accession>
<sequence>MEQASPAALAIPPRRLGKYKKALESAKRHIVDIYEMDGDWAAVAEVNGLKPSTARGWLNLKSLTPNSEVTTNPASSLSGM</sequence>
<comment type="caution">
    <text evidence="1">The sequence shown here is derived from an EMBL/GenBank/DDBJ whole genome shotgun (WGS) entry which is preliminary data.</text>
</comment>
<gene>
    <name evidence="1" type="ORF">AaE_013588</name>
</gene>